<evidence type="ECO:0000313" key="1">
    <source>
        <dbReference type="EMBL" id="KAH7235353.1"/>
    </source>
</evidence>
<dbReference type="EMBL" id="JAGPXF010000007">
    <property type="protein sequence ID" value="KAH7235353.1"/>
    <property type="molecule type" value="Genomic_DNA"/>
</dbReference>
<proteinExistence type="predicted"/>
<gene>
    <name evidence="1" type="ORF">BKA59DRAFT_406438</name>
</gene>
<dbReference type="OrthoDB" id="3946009at2759"/>
<dbReference type="AlphaFoldDB" id="A0A8K0RPG6"/>
<dbReference type="Proteomes" id="UP000813427">
    <property type="component" value="Unassembled WGS sequence"/>
</dbReference>
<comment type="caution">
    <text evidence="1">The sequence shown here is derived from an EMBL/GenBank/DDBJ whole genome shotgun (WGS) entry which is preliminary data.</text>
</comment>
<reference evidence="1" key="1">
    <citation type="journal article" date="2021" name="Nat. Commun.">
        <title>Genetic determinants of endophytism in the Arabidopsis root mycobiome.</title>
        <authorList>
            <person name="Mesny F."/>
            <person name="Miyauchi S."/>
            <person name="Thiergart T."/>
            <person name="Pickel B."/>
            <person name="Atanasova L."/>
            <person name="Karlsson M."/>
            <person name="Huettel B."/>
            <person name="Barry K.W."/>
            <person name="Haridas S."/>
            <person name="Chen C."/>
            <person name="Bauer D."/>
            <person name="Andreopoulos W."/>
            <person name="Pangilinan J."/>
            <person name="LaButti K."/>
            <person name="Riley R."/>
            <person name="Lipzen A."/>
            <person name="Clum A."/>
            <person name="Drula E."/>
            <person name="Henrissat B."/>
            <person name="Kohler A."/>
            <person name="Grigoriev I.V."/>
            <person name="Martin F.M."/>
            <person name="Hacquard S."/>
        </authorList>
    </citation>
    <scope>NUCLEOTIDE SEQUENCE</scope>
    <source>
        <strain evidence="1">MPI-SDFR-AT-0068</strain>
    </source>
</reference>
<name>A0A8K0RPG6_9HYPO</name>
<keyword evidence="2" id="KW-1185">Reference proteome</keyword>
<organism evidence="1 2">
    <name type="scientific">Fusarium tricinctum</name>
    <dbReference type="NCBI Taxonomy" id="61284"/>
    <lineage>
        <taxon>Eukaryota</taxon>
        <taxon>Fungi</taxon>
        <taxon>Dikarya</taxon>
        <taxon>Ascomycota</taxon>
        <taxon>Pezizomycotina</taxon>
        <taxon>Sordariomycetes</taxon>
        <taxon>Hypocreomycetidae</taxon>
        <taxon>Hypocreales</taxon>
        <taxon>Nectriaceae</taxon>
        <taxon>Fusarium</taxon>
        <taxon>Fusarium tricinctum species complex</taxon>
    </lineage>
</organism>
<protein>
    <submittedName>
        <fullName evidence="1">Uncharacterized protein</fullName>
    </submittedName>
</protein>
<sequence>MDVCLCSAIHTLANEYDEDQARELIPALNRHLKDLRHFLTQSKSLSRDVHFQITPRNQRTDKAFFVDSVDLTPVNQVSQRFDNDVQGFWAASEDRAHTELRRRLACVVVFLRSKLGTQALASLQVAGVFHGQQNPTDMRNPGRKYIQISQKLGGIGAIFWLPLDIPPSTYERYLSIDDEEVFSHLISLNPAFKSYNDLVQRLILSQIRDPSLPISYHNLINDYPALVPANDQLLLVMYALGGTDIPDVLLKSVRMPQRRWNSDGEVQQTDAAQFGLPPDLVDLMCDESKFSDITAQPYITSRVQSDITVTWSLSPKLMSTFADTLLAPTLEELTATALKLLCFVCPVCYEGNTDWSPSLKEAVWSIFESLLKTCKIPVSLRTQVIEAVIYFGERDSVAIRHAAVNQAKILLRKSMPYYLHASVALFRSILFRVDGDLAKSESHIRDFMWRGPRPITRRDHALEGRIHISQMENKIKCYDNDVPSFAYKWEAEQPLSTLDMEVTFRLQSTAARYFQSIGDFGAAKASLEQFIALALIKPIPANSRRVLVGRLADVYCEVGEYLKAVEILQPELDRIDKCDRGRRGFRRLVLALVEANIGLARLDIAESTLQELLGDMPHGPDDIHDQQLHIRMLLASARISQLSLDLGEAVLRWRVAFEQVNNMHTLGSSGGFIAAVIHLSLAHAELSLGDKDGGHRSWTTGLKILASEKCEFWIPVVPTTWLQKVAANVYHSQGWPFRMMLPGGKPDVTQHCF</sequence>
<evidence type="ECO:0000313" key="2">
    <source>
        <dbReference type="Proteomes" id="UP000813427"/>
    </source>
</evidence>
<accession>A0A8K0RPG6</accession>